<feature type="compositionally biased region" description="Basic and acidic residues" evidence="1">
    <location>
        <begin position="72"/>
        <end position="88"/>
    </location>
</feature>
<accession>A0A9Q3I8A6</accession>
<comment type="caution">
    <text evidence="2">The sequence shown here is derived from an EMBL/GenBank/DDBJ whole genome shotgun (WGS) entry which is preliminary data.</text>
</comment>
<dbReference type="OrthoDB" id="2506384at2759"/>
<protein>
    <submittedName>
        <fullName evidence="2">Uncharacterized protein</fullName>
    </submittedName>
</protein>
<feature type="compositionally biased region" description="Polar residues" evidence="1">
    <location>
        <begin position="128"/>
        <end position="137"/>
    </location>
</feature>
<gene>
    <name evidence="2" type="ORF">O181_070457</name>
</gene>
<evidence type="ECO:0000256" key="1">
    <source>
        <dbReference type="SAM" id="MobiDB-lite"/>
    </source>
</evidence>
<name>A0A9Q3I8A6_9BASI</name>
<dbReference type="AlphaFoldDB" id="A0A9Q3I8A6"/>
<dbReference type="EMBL" id="AVOT02036267">
    <property type="protein sequence ID" value="MBW0530742.1"/>
    <property type="molecule type" value="Genomic_DNA"/>
</dbReference>
<sequence length="254" mass="28475">MNLSSSMAVAFFLQSLDNNRELSSLCQTLYDIKPFNLNTITDRVAIEHSCFQSSYDNTLMFDKNKQANLSKPKNEDQPEGSSSKEKAFKDKKKGNTTNQGTNKKNHKQDANKKIEKIEEFLERLQSSTNLSSVNATSEPKDLTQETESSSEACIFEMNALVEKCNQGSIYLDSGAGRALVNQLLLLEDPKPVKKQINMFSNPVKVTNQGTLNFKGVKIYPFYYVPCGPVNLLSVFQLCDHGMKLISNSNFCIVK</sequence>
<proteinExistence type="predicted"/>
<evidence type="ECO:0000313" key="2">
    <source>
        <dbReference type="EMBL" id="MBW0530742.1"/>
    </source>
</evidence>
<organism evidence="2 3">
    <name type="scientific">Austropuccinia psidii MF-1</name>
    <dbReference type="NCBI Taxonomy" id="1389203"/>
    <lineage>
        <taxon>Eukaryota</taxon>
        <taxon>Fungi</taxon>
        <taxon>Dikarya</taxon>
        <taxon>Basidiomycota</taxon>
        <taxon>Pucciniomycotina</taxon>
        <taxon>Pucciniomycetes</taxon>
        <taxon>Pucciniales</taxon>
        <taxon>Sphaerophragmiaceae</taxon>
        <taxon>Austropuccinia</taxon>
    </lineage>
</organism>
<feature type="region of interest" description="Disordered" evidence="1">
    <location>
        <begin position="68"/>
        <end position="111"/>
    </location>
</feature>
<feature type="region of interest" description="Disordered" evidence="1">
    <location>
        <begin position="128"/>
        <end position="147"/>
    </location>
</feature>
<evidence type="ECO:0000313" key="3">
    <source>
        <dbReference type="Proteomes" id="UP000765509"/>
    </source>
</evidence>
<keyword evidence="3" id="KW-1185">Reference proteome</keyword>
<reference evidence="2" key="1">
    <citation type="submission" date="2021-03" db="EMBL/GenBank/DDBJ databases">
        <title>Draft genome sequence of rust myrtle Austropuccinia psidii MF-1, a brazilian biotype.</title>
        <authorList>
            <person name="Quecine M.C."/>
            <person name="Pachon D.M.R."/>
            <person name="Bonatelli M.L."/>
            <person name="Correr F.H."/>
            <person name="Franceschini L.M."/>
            <person name="Leite T.F."/>
            <person name="Margarido G.R.A."/>
            <person name="Almeida C.A."/>
            <person name="Ferrarezi J.A."/>
            <person name="Labate C.A."/>
        </authorList>
    </citation>
    <scope>NUCLEOTIDE SEQUENCE</scope>
    <source>
        <strain evidence="2">MF-1</strain>
    </source>
</reference>
<dbReference type="Proteomes" id="UP000765509">
    <property type="component" value="Unassembled WGS sequence"/>
</dbReference>